<evidence type="ECO:0000256" key="1">
    <source>
        <dbReference type="SAM" id="MobiDB-lite"/>
    </source>
</evidence>
<dbReference type="AlphaFoldDB" id="C7P2B1"/>
<proteinExistence type="predicted"/>
<evidence type="ECO:0000313" key="3">
    <source>
        <dbReference type="Proteomes" id="UP000001746"/>
    </source>
</evidence>
<sequence>MRGCGGRRPNIPNRRQRRNLQILGPPNTTVADITTRVAETVAEAAGSDGWCSRDQIVALMTQRGVDRMEIQRALQRGVDERRLERDGKRYRRR</sequence>
<reference evidence="2 3" key="1">
    <citation type="journal article" date="2009" name="Stand. Genomic Sci.">
        <title>Complete genome sequence of Halomicrobium mukohataei type strain (arg-2).</title>
        <authorList>
            <person name="Tindall B.J."/>
            <person name="Schneider S."/>
            <person name="Lapidus A."/>
            <person name="Copeland A."/>
            <person name="Glavina Del Rio T."/>
            <person name="Nolan M."/>
            <person name="Lucas S."/>
            <person name="Chen F."/>
            <person name="Tice H."/>
            <person name="Cheng J.F."/>
            <person name="Saunders E."/>
            <person name="Bruce D."/>
            <person name="Goodwin L."/>
            <person name="Pitluck S."/>
            <person name="Mikhailova N."/>
            <person name="Pati A."/>
            <person name="Ivanova N."/>
            <person name="Mavrommatis K."/>
            <person name="Chen A."/>
            <person name="Palaniappan K."/>
            <person name="Chain P."/>
            <person name="Land M."/>
            <person name="Hauser L."/>
            <person name="Chang Y.J."/>
            <person name="Jeffries C.D."/>
            <person name="Brettin T."/>
            <person name="Han C."/>
            <person name="Rohde M."/>
            <person name="Goker M."/>
            <person name="Bristow J."/>
            <person name="Eisen J.A."/>
            <person name="Markowitz V."/>
            <person name="Hugenholtz P."/>
            <person name="Klenk H.P."/>
            <person name="Kyrpides N.C."/>
            <person name="Detter J.C."/>
        </authorList>
    </citation>
    <scope>NUCLEOTIDE SEQUENCE [LARGE SCALE GENOMIC DNA]</scope>
    <source>
        <strain evidence="3">ATCC 700874 / DSM 12286 / JCM 9738 / NCIMB 13541</strain>
    </source>
</reference>
<evidence type="ECO:0000313" key="2">
    <source>
        <dbReference type="EMBL" id="ACV49226.1"/>
    </source>
</evidence>
<dbReference type="HOGENOM" id="CLU_2392799_0_0_2"/>
<dbReference type="Proteomes" id="UP000001746">
    <property type="component" value="Chromosome"/>
</dbReference>
<dbReference type="EMBL" id="CP001688">
    <property type="protein sequence ID" value="ACV49226.1"/>
    <property type="molecule type" value="Genomic_DNA"/>
</dbReference>
<feature type="compositionally biased region" description="Low complexity" evidence="1">
    <location>
        <begin position="7"/>
        <end position="20"/>
    </location>
</feature>
<accession>C7P2B1</accession>
<name>C7P2B1_HALMD</name>
<protein>
    <submittedName>
        <fullName evidence="2">Uncharacterized protein</fullName>
    </submittedName>
</protein>
<gene>
    <name evidence="2" type="ordered locus">Hmuk_3121</name>
</gene>
<keyword evidence="3" id="KW-1185">Reference proteome</keyword>
<dbReference type="KEGG" id="hmu:Hmuk_3121"/>
<organism evidence="2 3">
    <name type="scientific">Halomicrobium mukohataei (strain ATCC 700874 / DSM 12286 / JCM 9738 / NCIMB 13541)</name>
    <name type="common">Haloarcula mukohataei</name>
    <dbReference type="NCBI Taxonomy" id="485914"/>
    <lineage>
        <taxon>Archaea</taxon>
        <taxon>Methanobacteriati</taxon>
        <taxon>Methanobacteriota</taxon>
        <taxon>Stenosarchaea group</taxon>
        <taxon>Halobacteria</taxon>
        <taxon>Halobacteriales</taxon>
        <taxon>Haloarculaceae</taxon>
        <taxon>Halomicrobium</taxon>
    </lineage>
</organism>
<dbReference type="STRING" id="485914.Hmuk_3121"/>
<feature type="region of interest" description="Disordered" evidence="1">
    <location>
        <begin position="1"/>
        <end position="20"/>
    </location>
</feature>